<dbReference type="InterPro" id="IPR029058">
    <property type="entry name" value="AB_hydrolase_fold"/>
</dbReference>
<gene>
    <name evidence="1" type="ORF">Z518_11283</name>
</gene>
<dbReference type="EMBL" id="KN847486">
    <property type="protein sequence ID" value="KIW99544.1"/>
    <property type="molecule type" value="Genomic_DNA"/>
</dbReference>
<protein>
    <submittedName>
        <fullName evidence="1">Uncharacterized protein</fullName>
    </submittedName>
</protein>
<dbReference type="Proteomes" id="UP000053617">
    <property type="component" value="Unassembled WGS sequence"/>
</dbReference>
<evidence type="ECO:0000313" key="1">
    <source>
        <dbReference type="EMBL" id="KIW99544.1"/>
    </source>
</evidence>
<dbReference type="Pfam" id="PF00756">
    <property type="entry name" value="Esterase"/>
    <property type="match status" value="1"/>
</dbReference>
<dbReference type="OrthoDB" id="184793at2759"/>
<dbReference type="InterPro" id="IPR000801">
    <property type="entry name" value="Esterase-like"/>
</dbReference>
<dbReference type="STRING" id="1442369.A0A0D2IS57"/>
<dbReference type="GeneID" id="25299354"/>
<sequence>MYFLKRLSGKFTNVAATAIVAAACFPFVALAESADAKPRLEVRLSVANGLLNGGTDGRIVVMFAPRGVDPLNDIDVTSSPNLFFGMNVYDVSSLDTITLSSGSGNSNAMTGVFGFPHVSLEDVPTGQYSVQAFLNKYEKVSRSDGSSVSVHFPCGDGAPNVNGFGSLTTSIIDVDVHEGPQIVKLTLNKLTAVEAFTGKEIGGCTQGNYKDTETLKYVKIRSKALSEFWGRAMYVGANVVLPNGYDANDKSKRYPVIYSQGHWPADSGAFGYPESSFSDAWDNGVIPGENGQPDRPTPKMILVTFRHEAPFYDDSYAVNTANLGPYGDAINDELIPYIESTFNTIPDPYARIQEGGSTGGWISAASVVFRPDLFGACFSSYPDSLDFHRHQDIPLYTAKSAYQRPDGSAVPSIRDFEDGREVVLATVAQENHWELTFGTSSRSSLQWDIWNAVFGVQGVNSYPLEPWDKVTGEIYPEAVEYWKHMDLANYIISNWDNDRNLGETLRGRLFIYVGSWDDYYLNEGVEEFQKRIEAIGGPNWANITILPGEPHGGNYQAREIWDYLELVYTWIQDHSPDGATPLSSAVTTSSSRGNTFGEVLAYGGHQAALARQAPPSVKAGDWDKEGCVFEATVGHWDPGVSLEAQWVVNGKPSCEPFEVAQGELLTYTPEKSGKRSFLQLWVTGRKSGYVEETRKSNRIAVTR</sequence>
<dbReference type="RefSeq" id="XP_013266681.1">
    <property type="nucleotide sequence ID" value="XM_013411227.1"/>
</dbReference>
<dbReference type="PANTHER" id="PTHR48098">
    <property type="entry name" value="ENTEROCHELIN ESTERASE-RELATED"/>
    <property type="match status" value="1"/>
</dbReference>
<dbReference type="AlphaFoldDB" id="A0A0D2IS57"/>
<dbReference type="PROSITE" id="PS51257">
    <property type="entry name" value="PROKAR_LIPOPROTEIN"/>
    <property type="match status" value="1"/>
</dbReference>
<evidence type="ECO:0000313" key="2">
    <source>
        <dbReference type="Proteomes" id="UP000053617"/>
    </source>
</evidence>
<dbReference type="SUPFAM" id="SSF53474">
    <property type="entry name" value="alpha/beta-Hydrolases"/>
    <property type="match status" value="1"/>
</dbReference>
<keyword evidence="2" id="KW-1185">Reference proteome</keyword>
<organism evidence="1 2">
    <name type="scientific">Rhinocladiella mackenziei CBS 650.93</name>
    <dbReference type="NCBI Taxonomy" id="1442369"/>
    <lineage>
        <taxon>Eukaryota</taxon>
        <taxon>Fungi</taxon>
        <taxon>Dikarya</taxon>
        <taxon>Ascomycota</taxon>
        <taxon>Pezizomycotina</taxon>
        <taxon>Eurotiomycetes</taxon>
        <taxon>Chaetothyriomycetidae</taxon>
        <taxon>Chaetothyriales</taxon>
        <taxon>Herpotrichiellaceae</taxon>
        <taxon>Rhinocladiella</taxon>
    </lineage>
</organism>
<reference evidence="1 2" key="1">
    <citation type="submission" date="2015-01" db="EMBL/GenBank/DDBJ databases">
        <title>The Genome Sequence of Rhinocladiella mackenzie CBS 650.93.</title>
        <authorList>
            <consortium name="The Broad Institute Genomics Platform"/>
            <person name="Cuomo C."/>
            <person name="de Hoog S."/>
            <person name="Gorbushina A."/>
            <person name="Stielow B."/>
            <person name="Teixiera M."/>
            <person name="Abouelleil A."/>
            <person name="Chapman S.B."/>
            <person name="Priest M."/>
            <person name="Young S.K."/>
            <person name="Wortman J."/>
            <person name="Nusbaum C."/>
            <person name="Birren B."/>
        </authorList>
    </citation>
    <scope>NUCLEOTIDE SEQUENCE [LARGE SCALE GENOMIC DNA]</scope>
    <source>
        <strain evidence="1 2">CBS 650.93</strain>
    </source>
</reference>
<dbReference type="PANTHER" id="PTHR48098:SF3">
    <property type="entry name" value="IRON(III) ENTEROBACTIN ESTERASE"/>
    <property type="match status" value="1"/>
</dbReference>
<proteinExistence type="predicted"/>
<dbReference type="VEuPathDB" id="FungiDB:Z518_11283"/>
<dbReference type="Gene3D" id="3.40.50.1820">
    <property type="entry name" value="alpha/beta hydrolase"/>
    <property type="match status" value="1"/>
</dbReference>
<accession>A0A0D2IS57</accession>
<dbReference type="HOGENOM" id="CLU_024481_1_0_1"/>
<name>A0A0D2IS57_9EURO</name>
<dbReference type="InterPro" id="IPR050583">
    <property type="entry name" value="Mycobacterial_A85_antigen"/>
</dbReference>